<dbReference type="InterPro" id="IPR029044">
    <property type="entry name" value="Nucleotide-diphossugar_trans"/>
</dbReference>
<dbReference type="SUPFAM" id="SSF53448">
    <property type="entry name" value="Nucleotide-diphospho-sugar transferases"/>
    <property type="match status" value="1"/>
</dbReference>
<dbReference type="AlphaFoldDB" id="A0A840TGH1"/>
<sequence>MINQTSTEFEYLIIDGDSTDGSIGVIKEYASKIAYWVSEPDGGIYQAMNKGIQMAKGEYCQFLNSGDWLISKDTTSQMLNVIENEPIIVGHMVKELTNGKLYFDRRPSSQKVTMLTFFRGTINHSPAYIRRSLFDTYGLYDETLRIVSDWKWYLIVVGLNNVPVIFCNIDVTRFDMTGISSTSKVVEQQERKKVLSELLPPTILADYQAHWKNIDQARRINRYKIPRFFFKWVDKLLNKWEKYR</sequence>
<dbReference type="Proteomes" id="UP000557307">
    <property type="component" value="Unassembled WGS sequence"/>
</dbReference>
<reference evidence="2 3" key="1">
    <citation type="submission" date="2020-08" db="EMBL/GenBank/DDBJ databases">
        <title>Genomic Encyclopedia of Type Strains, Phase IV (KMG-IV): sequencing the most valuable type-strain genomes for metagenomic binning, comparative biology and taxonomic classification.</title>
        <authorList>
            <person name="Goeker M."/>
        </authorList>
    </citation>
    <scope>NUCLEOTIDE SEQUENCE [LARGE SCALE GENOMIC DNA]</scope>
    <source>
        <strain evidence="2 3">DSM 105074</strain>
    </source>
</reference>
<dbReference type="InterPro" id="IPR001173">
    <property type="entry name" value="Glyco_trans_2-like"/>
</dbReference>
<dbReference type="PANTHER" id="PTHR22916">
    <property type="entry name" value="GLYCOSYLTRANSFERASE"/>
    <property type="match status" value="1"/>
</dbReference>
<feature type="domain" description="Glycosyltransferase 2-like" evidence="1">
    <location>
        <begin position="2"/>
        <end position="113"/>
    </location>
</feature>
<accession>A0A840TGH1</accession>
<gene>
    <name evidence="2" type="ORF">HNQ92_001382</name>
</gene>
<evidence type="ECO:0000313" key="3">
    <source>
        <dbReference type="Proteomes" id="UP000557307"/>
    </source>
</evidence>
<keyword evidence="3" id="KW-1185">Reference proteome</keyword>
<protein>
    <submittedName>
        <fullName evidence="2">Glycosyltransferase involved in cell wall biosynthesis</fullName>
    </submittedName>
</protein>
<name>A0A840TGH1_9BACT</name>
<organism evidence="2 3">
    <name type="scientific">Rhabdobacter roseus</name>
    <dbReference type="NCBI Taxonomy" id="1655419"/>
    <lineage>
        <taxon>Bacteria</taxon>
        <taxon>Pseudomonadati</taxon>
        <taxon>Bacteroidota</taxon>
        <taxon>Cytophagia</taxon>
        <taxon>Cytophagales</taxon>
        <taxon>Cytophagaceae</taxon>
        <taxon>Rhabdobacter</taxon>
    </lineage>
</organism>
<comment type="caution">
    <text evidence="2">The sequence shown here is derived from an EMBL/GenBank/DDBJ whole genome shotgun (WGS) entry which is preliminary data.</text>
</comment>
<dbReference type="PANTHER" id="PTHR22916:SF67">
    <property type="entry name" value="COLANIC ACID BIOSYNTHESIS GLYCOSYL TRANSFERASE WCAE-RELATED"/>
    <property type="match status" value="1"/>
</dbReference>
<dbReference type="GO" id="GO:0016758">
    <property type="term" value="F:hexosyltransferase activity"/>
    <property type="evidence" value="ECO:0007669"/>
    <property type="project" value="UniProtKB-ARBA"/>
</dbReference>
<dbReference type="Pfam" id="PF00535">
    <property type="entry name" value="Glycos_transf_2"/>
    <property type="match status" value="1"/>
</dbReference>
<evidence type="ECO:0000259" key="1">
    <source>
        <dbReference type="Pfam" id="PF00535"/>
    </source>
</evidence>
<dbReference type="EMBL" id="JACHGF010000002">
    <property type="protein sequence ID" value="MBB5283256.1"/>
    <property type="molecule type" value="Genomic_DNA"/>
</dbReference>
<keyword evidence="2" id="KW-0808">Transferase</keyword>
<evidence type="ECO:0000313" key="2">
    <source>
        <dbReference type="EMBL" id="MBB5283256.1"/>
    </source>
</evidence>
<dbReference type="Gene3D" id="3.90.550.10">
    <property type="entry name" value="Spore Coat Polysaccharide Biosynthesis Protein SpsA, Chain A"/>
    <property type="match status" value="1"/>
</dbReference>
<proteinExistence type="predicted"/>